<dbReference type="InterPro" id="IPR043504">
    <property type="entry name" value="Peptidase_S1_PA_chymotrypsin"/>
</dbReference>
<dbReference type="SUPFAM" id="SSF50494">
    <property type="entry name" value="Trypsin-like serine proteases"/>
    <property type="match status" value="1"/>
</dbReference>
<evidence type="ECO:0000313" key="2">
    <source>
        <dbReference type="EMBL" id="VEL41696.1"/>
    </source>
</evidence>
<dbReference type="InterPro" id="IPR033116">
    <property type="entry name" value="TRYPSIN_SER"/>
</dbReference>
<dbReference type="EMBL" id="CAAALY010270590">
    <property type="protein sequence ID" value="VEL41696.1"/>
    <property type="molecule type" value="Genomic_DNA"/>
</dbReference>
<dbReference type="InterPro" id="IPR009003">
    <property type="entry name" value="Peptidase_S1_PA"/>
</dbReference>
<keyword evidence="3" id="KW-1185">Reference proteome</keyword>
<dbReference type="GO" id="GO:0004252">
    <property type="term" value="F:serine-type endopeptidase activity"/>
    <property type="evidence" value="ECO:0007669"/>
    <property type="project" value="InterPro"/>
</dbReference>
<gene>
    <name evidence="2" type="ORF">PXEA_LOCUS35136</name>
</gene>
<dbReference type="Pfam" id="PF00089">
    <property type="entry name" value="Trypsin"/>
    <property type="match status" value="1"/>
</dbReference>
<comment type="caution">
    <text evidence="2">The sequence shown here is derived from an EMBL/GenBank/DDBJ whole genome shotgun (WGS) entry which is preliminary data.</text>
</comment>
<reference evidence="2" key="1">
    <citation type="submission" date="2018-11" db="EMBL/GenBank/DDBJ databases">
        <authorList>
            <consortium name="Pathogen Informatics"/>
        </authorList>
    </citation>
    <scope>NUCLEOTIDE SEQUENCE</scope>
</reference>
<accession>A0A448XPJ5</accession>
<dbReference type="InterPro" id="IPR001254">
    <property type="entry name" value="Trypsin_dom"/>
</dbReference>
<dbReference type="AlphaFoldDB" id="A0A448XPJ5"/>
<dbReference type="Proteomes" id="UP000784294">
    <property type="component" value="Unassembled WGS sequence"/>
</dbReference>
<feature type="domain" description="Peptidase S1" evidence="1">
    <location>
        <begin position="22"/>
        <end position="79"/>
    </location>
</feature>
<name>A0A448XPJ5_9PLAT</name>
<evidence type="ECO:0000313" key="3">
    <source>
        <dbReference type="Proteomes" id="UP000784294"/>
    </source>
</evidence>
<dbReference type="PROSITE" id="PS00135">
    <property type="entry name" value="TRYPSIN_SER"/>
    <property type="match status" value="1"/>
</dbReference>
<organism evidence="2 3">
    <name type="scientific">Protopolystoma xenopodis</name>
    <dbReference type="NCBI Taxonomy" id="117903"/>
    <lineage>
        <taxon>Eukaryota</taxon>
        <taxon>Metazoa</taxon>
        <taxon>Spiralia</taxon>
        <taxon>Lophotrochozoa</taxon>
        <taxon>Platyhelminthes</taxon>
        <taxon>Monogenea</taxon>
        <taxon>Polyopisthocotylea</taxon>
        <taxon>Polystomatidea</taxon>
        <taxon>Polystomatidae</taxon>
        <taxon>Protopolystoma</taxon>
    </lineage>
</organism>
<dbReference type="Gene3D" id="2.40.10.10">
    <property type="entry name" value="Trypsin-like serine proteases"/>
    <property type="match status" value="1"/>
</dbReference>
<protein>
    <recommendedName>
        <fullName evidence="1">Peptidase S1 domain-containing protein</fullName>
    </recommendedName>
</protein>
<dbReference type="GO" id="GO:0006508">
    <property type="term" value="P:proteolysis"/>
    <property type="evidence" value="ECO:0007669"/>
    <property type="project" value="InterPro"/>
</dbReference>
<dbReference type="OrthoDB" id="6052809at2759"/>
<evidence type="ECO:0000259" key="1">
    <source>
        <dbReference type="Pfam" id="PF00089"/>
    </source>
</evidence>
<proteinExistence type="predicted"/>
<sequence>MLSRCLFYCCLDCFLLQIGEDASKTVLAVHLPISGALECAEKNCKADGNSIRETNICAGLKEGSRDTCVGDSGGPLACLVPDDVGQERVSWAFFLSAVFLVGQTAF</sequence>